<dbReference type="NCBIfam" id="NF003933">
    <property type="entry name" value="PRK05444.2-2"/>
    <property type="match status" value="1"/>
</dbReference>
<sequence>MNQHPEYLLNKIKSPADLKVLNLEEMTQLAAEIRQLIIEKDAAVGGHLGPDLGIVELTIAYHYVFSAPTDKIVWDVSHQTYPHKMLTGRAYAWLDPEAYDKVTPYTNPDESPYDYYAIGHTSTSVSLATGMAKARDLLGGSEKIMAVIGDGSLTGGMAYEGLNNAAMEKGNLVIVVNDNQWSIDKNVGGLTTALAKLRASQGQDPENPFKAFGFDYRYVADGNDLESMIKAFQEIRDVDHPLVLHVNTLKGKGYEPAIRDEEGHHWVRPFNLTDDSPKAAPAAGPSAAQVAVNTVAGAIDAGKNSIMAITAAIPGVFGLDSFKKAYPDHYTDVGIAEQDSVAFAAGFAKAGGRPVLFENSTFLQRAFDQLSHDVAANQLPVVMIVAGGGISANSKTHVGVFDQVMISNLPNWKYLAPSSLAEEKAMINWALEQKDGPVAIKLPVRPVPAEGPVLEGYRHIHYQKRRAGKQTAILALGDMQKMGREVAEALDASLYDPLAANVLDTDCLDHLARHYQVIVTLEDNVLDGGFGQKVASYLADRPVLVKNFGEKREYTDVDQSYEQILVRNQLTVKQITGSISRLLNEQE</sequence>
<evidence type="ECO:0000256" key="3">
    <source>
        <dbReference type="ARBA" id="ARBA00004980"/>
    </source>
</evidence>
<comment type="caution">
    <text evidence="14">The sequence shown here is derived from an EMBL/GenBank/DDBJ whole genome shotgun (WGS) entry which is preliminary data.</text>
</comment>
<dbReference type="Pfam" id="PF02780">
    <property type="entry name" value="Transketolase_C"/>
    <property type="match status" value="1"/>
</dbReference>
<dbReference type="RefSeq" id="WP_201335887.1">
    <property type="nucleotide sequence ID" value="NZ_BOCI01000097.1"/>
</dbReference>
<dbReference type="PANTHER" id="PTHR43322">
    <property type="entry name" value="1-D-DEOXYXYLULOSE 5-PHOSPHATE SYNTHASE-RELATED"/>
    <property type="match status" value="1"/>
</dbReference>
<evidence type="ECO:0000256" key="7">
    <source>
        <dbReference type="ARBA" id="ARBA00022679"/>
    </source>
</evidence>
<dbReference type="SUPFAM" id="SSF52518">
    <property type="entry name" value="Thiamin diphosphate-binding fold (THDP-binding)"/>
    <property type="match status" value="2"/>
</dbReference>
<dbReference type="PROSITE" id="PS00801">
    <property type="entry name" value="TRANSKETOLASE_1"/>
    <property type="match status" value="1"/>
</dbReference>
<keyword evidence="7" id="KW-0808">Transferase</keyword>
<dbReference type="EMBL" id="BOCI01000097">
    <property type="protein sequence ID" value="GHW00584.1"/>
    <property type="molecule type" value="Genomic_DNA"/>
</dbReference>
<keyword evidence="11" id="KW-0786">Thiamine pyrophosphate</keyword>
<keyword evidence="15" id="KW-1185">Reference proteome</keyword>
<keyword evidence="12" id="KW-0414">Isoprene biosynthesis</keyword>
<dbReference type="Pfam" id="PF13292">
    <property type="entry name" value="DXP_synthase_N"/>
    <property type="match status" value="2"/>
</dbReference>
<dbReference type="SMART" id="SM00861">
    <property type="entry name" value="Transket_pyr"/>
    <property type="match status" value="1"/>
</dbReference>
<dbReference type="NCBIfam" id="NF008968">
    <property type="entry name" value="PRK12315.1"/>
    <property type="match status" value="1"/>
</dbReference>
<evidence type="ECO:0000256" key="11">
    <source>
        <dbReference type="ARBA" id="ARBA00023052"/>
    </source>
</evidence>
<reference evidence="15" key="1">
    <citation type="submission" date="2021-01" db="EMBL/GenBank/DDBJ databases">
        <title>Draft genome sequence of Nasalis larvatus strain YZ03.</title>
        <authorList>
            <person name="Suzuki-Hashido N."/>
            <person name="Tsuchida S."/>
            <person name="Hayakawa T."/>
        </authorList>
    </citation>
    <scope>NUCLEOTIDE SEQUENCE [LARGE SCALE GENOMIC DNA]</scope>
    <source>
        <strain evidence="15">YZ03</strain>
    </source>
</reference>
<name>A0ABQ3W5J0_9LACO</name>
<accession>A0ABQ3W5J0</accession>
<evidence type="ECO:0000256" key="12">
    <source>
        <dbReference type="ARBA" id="ARBA00023229"/>
    </source>
</evidence>
<dbReference type="Gene3D" id="3.40.50.970">
    <property type="match status" value="2"/>
</dbReference>
<protein>
    <recommendedName>
        <fullName evidence="6">1-deoxy-D-xylulose-5-phosphate synthase</fullName>
        <ecNumber evidence="6">2.2.1.7</ecNumber>
    </recommendedName>
</protein>
<evidence type="ECO:0000256" key="2">
    <source>
        <dbReference type="ARBA" id="ARBA00001964"/>
    </source>
</evidence>
<dbReference type="CDD" id="cd07033">
    <property type="entry name" value="TPP_PYR_DXS_TK_like"/>
    <property type="match status" value="1"/>
</dbReference>
<keyword evidence="8" id="KW-0479">Metal-binding</keyword>
<dbReference type="Proteomes" id="UP000616547">
    <property type="component" value="Unassembled WGS sequence"/>
</dbReference>
<comment type="pathway">
    <text evidence="3">Metabolic intermediate biosynthesis; 1-deoxy-D-xylulose 5-phosphate biosynthesis; 1-deoxy-D-xylulose 5-phosphate from D-glyceraldehyde 3-phosphate and pyruvate: step 1/1.</text>
</comment>
<evidence type="ECO:0000256" key="10">
    <source>
        <dbReference type="ARBA" id="ARBA00022977"/>
    </source>
</evidence>
<organism evidence="14 15">
    <name type="scientific">Lactobacillus nasalidis</name>
    <dbReference type="NCBI Taxonomy" id="2797258"/>
    <lineage>
        <taxon>Bacteria</taxon>
        <taxon>Bacillati</taxon>
        <taxon>Bacillota</taxon>
        <taxon>Bacilli</taxon>
        <taxon>Lactobacillales</taxon>
        <taxon>Lactobacillaceae</taxon>
        <taxon>Lactobacillus</taxon>
    </lineage>
</organism>
<evidence type="ECO:0000259" key="13">
    <source>
        <dbReference type="SMART" id="SM00861"/>
    </source>
</evidence>
<dbReference type="CDD" id="cd02007">
    <property type="entry name" value="TPP_DXS"/>
    <property type="match status" value="1"/>
</dbReference>
<evidence type="ECO:0000256" key="1">
    <source>
        <dbReference type="ARBA" id="ARBA00001946"/>
    </source>
</evidence>
<dbReference type="InterPro" id="IPR049557">
    <property type="entry name" value="Transketolase_CS"/>
</dbReference>
<comment type="subunit">
    <text evidence="5">Homodimer.</text>
</comment>
<feature type="domain" description="Transketolase-like pyrimidine-binding" evidence="13">
    <location>
        <begin position="285"/>
        <end position="449"/>
    </location>
</feature>
<dbReference type="Gene3D" id="3.40.50.920">
    <property type="match status" value="1"/>
</dbReference>
<dbReference type="PANTHER" id="PTHR43322:SF1">
    <property type="entry name" value="1-DEOXY-D-XYLULOSE-5-PHOSPHATE SYNTHASE"/>
    <property type="match status" value="1"/>
</dbReference>
<evidence type="ECO:0000313" key="14">
    <source>
        <dbReference type="EMBL" id="GHW00584.1"/>
    </source>
</evidence>
<evidence type="ECO:0000256" key="5">
    <source>
        <dbReference type="ARBA" id="ARBA00011738"/>
    </source>
</evidence>
<dbReference type="InterPro" id="IPR009014">
    <property type="entry name" value="Transketo_C/PFOR_II"/>
</dbReference>
<gene>
    <name evidence="14" type="ORF">lacNasYZ03_02710</name>
</gene>
<dbReference type="InterPro" id="IPR033248">
    <property type="entry name" value="Transketolase_C"/>
</dbReference>
<evidence type="ECO:0000256" key="4">
    <source>
        <dbReference type="ARBA" id="ARBA00011081"/>
    </source>
</evidence>
<evidence type="ECO:0000313" key="15">
    <source>
        <dbReference type="Proteomes" id="UP000616547"/>
    </source>
</evidence>
<evidence type="ECO:0000256" key="8">
    <source>
        <dbReference type="ARBA" id="ARBA00022723"/>
    </source>
</evidence>
<keyword evidence="10" id="KW-0784">Thiamine biosynthesis</keyword>
<keyword evidence="9" id="KW-0460">Magnesium</keyword>
<comment type="cofactor">
    <cofactor evidence="2">
        <name>thiamine diphosphate</name>
        <dbReference type="ChEBI" id="CHEBI:58937"/>
    </cofactor>
</comment>
<proteinExistence type="inferred from homology"/>
<dbReference type="SUPFAM" id="SSF52922">
    <property type="entry name" value="TK C-terminal domain-like"/>
    <property type="match status" value="1"/>
</dbReference>
<dbReference type="InterPro" id="IPR005475">
    <property type="entry name" value="Transketolase-like_Pyr-bd"/>
</dbReference>
<dbReference type="InterPro" id="IPR029061">
    <property type="entry name" value="THDP-binding"/>
</dbReference>
<dbReference type="Pfam" id="PF02779">
    <property type="entry name" value="Transket_pyr"/>
    <property type="match status" value="1"/>
</dbReference>
<evidence type="ECO:0000256" key="9">
    <source>
        <dbReference type="ARBA" id="ARBA00022842"/>
    </source>
</evidence>
<evidence type="ECO:0000256" key="6">
    <source>
        <dbReference type="ARBA" id="ARBA00013150"/>
    </source>
</evidence>
<dbReference type="EC" id="2.2.1.7" evidence="6"/>
<dbReference type="InterPro" id="IPR005477">
    <property type="entry name" value="Dxylulose-5-P_synthase"/>
</dbReference>
<comment type="cofactor">
    <cofactor evidence="1">
        <name>Mg(2+)</name>
        <dbReference type="ChEBI" id="CHEBI:18420"/>
    </cofactor>
</comment>
<comment type="similarity">
    <text evidence="4">Belongs to the transketolase family. DXPS subfamily.</text>
</comment>